<sequence>MPEIRRIMTPFPHAIAADAPVSEAREFLNRHRLHHLPVMDGERLVGIISDRDLKLLLGLDPDHAQRSGLRVRDAMATDVYVVDLNAPLDQVLDTLVARRIGSALVTRKGRLAGVFTVTDACRELARLLREQCPPPPLPPPPGDEAA</sequence>
<organism evidence="4 5">
    <name type="scientific">Immundisolibacter cernigliae</name>
    <dbReference type="NCBI Taxonomy" id="1810504"/>
    <lineage>
        <taxon>Bacteria</taxon>
        <taxon>Pseudomonadati</taxon>
        <taxon>Pseudomonadota</taxon>
        <taxon>Gammaproteobacteria</taxon>
        <taxon>Immundisolibacterales</taxon>
        <taxon>Immundisolibacteraceae</taxon>
        <taxon>Immundisolibacter</taxon>
    </lineage>
</organism>
<dbReference type="PROSITE" id="PS51371">
    <property type="entry name" value="CBS"/>
    <property type="match status" value="2"/>
</dbReference>
<reference evidence="5" key="1">
    <citation type="submission" date="2016-03" db="EMBL/GenBank/DDBJ databases">
        <title>Complete genome sequence of Solimmundus cernigliae, representing a novel lineage of polycyclic aromatic hydrocarbon degraders within the Gammaproteobacteria.</title>
        <authorList>
            <person name="Singleton D.R."/>
            <person name="Dickey A.N."/>
            <person name="Scholl E.H."/>
            <person name="Wright F.A."/>
            <person name="Aitken M.D."/>
        </authorList>
    </citation>
    <scope>NUCLEOTIDE SEQUENCE [LARGE SCALE GENOMIC DNA]</scope>
    <source>
        <strain evidence="5">TR3.2</strain>
    </source>
</reference>
<feature type="domain" description="CBS" evidence="3">
    <location>
        <begin position="75"/>
        <end position="130"/>
    </location>
</feature>
<feature type="domain" description="CBS" evidence="3">
    <location>
        <begin position="8"/>
        <end position="65"/>
    </location>
</feature>
<proteinExistence type="predicted"/>
<dbReference type="InterPro" id="IPR046342">
    <property type="entry name" value="CBS_dom_sf"/>
</dbReference>
<dbReference type="SUPFAM" id="SSF54631">
    <property type="entry name" value="CBS-domain pair"/>
    <property type="match status" value="1"/>
</dbReference>
<dbReference type="Proteomes" id="UP000092952">
    <property type="component" value="Chromosome"/>
</dbReference>
<evidence type="ECO:0000256" key="1">
    <source>
        <dbReference type="ARBA" id="ARBA00022737"/>
    </source>
</evidence>
<dbReference type="STRING" id="1810504.PG2T_09800"/>
<evidence type="ECO:0000313" key="5">
    <source>
        <dbReference type="Proteomes" id="UP000092952"/>
    </source>
</evidence>
<keyword evidence="1" id="KW-0677">Repeat</keyword>
<dbReference type="Gene3D" id="3.10.580.10">
    <property type="entry name" value="CBS-domain"/>
    <property type="match status" value="1"/>
</dbReference>
<dbReference type="InParanoid" id="A0A1B1YUL5"/>
<evidence type="ECO:0000313" key="4">
    <source>
        <dbReference type="EMBL" id="ANX04442.1"/>
    </source>
</evidence>
<accession>A0A1B1YUL5</accession>
<dbReference type="Pfam" id="PF00571">
    <property type="entry name" value="CBS"/>
    <property type="match status" value="2"/>
</dbReference>
<dbReference type="PANTHER" id="PTHR48108">
    <property type="entry name" value="CBS DOMAIN-CONTAINING PROTEIN CBSX2, CHLOROPLASTIC"/>
    <property type="match status" value="1"/>
</dbReference>
<dbReference type="InterPro" id="IPR051462">
    <property type="entry name" value="CBS_domain-containing"/>
</dbReference>
<name>A0A1B1YUL5_9GAMM</name>
<keyword evidence="5" id="KW-1185">Reference proteome</keyword>
<evidence type="ECO:0000259" key="3">
    <source>
        <dbReference type="PROSITE" id="PS51371"/>
    </source>
</evidence>
<dbReference type="AlphaFoldDB" id="A0A1B1YUL5"/>
<dbReference type="PANTHER" id="PTHR48108:SF34">
    <property type="entry name" value="CBS DOMAIN-CONTAINING PROTEIN YHCV"/>
    <property type="match status" value="1"/>
</dbReference>
<dbReference type="InterPro" id="IPR000644">
    <property type="entry name" value="CBS_dom"/>
</dbReference>
<dbReference type="SMART" id="SM00116">
    <property type="entry name" value="CBS"/>
    <property type="match status" value="2"/>
</dbReference>
<dbReference type="KEGG" id="gbi:PG2T_09800"/>
<dbReference type="EMBL" id="CP014671">
    <property type="protein sequence ID" value="ANX04442.1"/>
    <property type="molecule type" value="Genomic_DNA"/>
</dbReference>
<gene>
    <name evidence="4" type="ORF">PG2T_09800</name>
</gene>
<evidence type="ECO:0000256" key="2">
    <source>
        <dbReference type="PROSITE-ProRule" id="PRU00703"/>
    </source>
</evidence>
<protein>
    <recommendedName>
        <fullName evidence="3">CBS domain-containing protein</fullName>
    </recommendedName>
</protein>
<dbReference type="RefSeq" id="WP_236953335.1">
    <property type="nucleotide sequence ID" value="NZ_CP014671.1"/>
</dbReference>
<keyword evidence="2" id="KW-0129">CBS domain</keyword>